<keyword evidence="4" id="KW-0997">Cell inner membrane</keyword>
<organism evidence="18 19">
    <name type="scientific">Leptonema illini</name>
    <dbReference type="NCBI Taxonomy" id="183"/>
    <lineage>
        <taxon>Bacteria</taxon>
        <taxon>Pseudomonadati</taxon>
        <taxon>Spirochaetota</taxon>
        <taxon>Spirochaetia</taxon>
        <taxon>Leptospirales</taxon>
        <taxon>Leptospiraceae</taxon>
        <taxon>Leptonema</taxon>
    </lineage>
</organism>
<evidence type="ECO:0000256" key="8">
    <source>
        <dbReference type="ARBA" id="ARBA00022801"/>
    </source>
</evidence>
<keyword evidence="9" id="KW-0133">Cell shape</keyword>
<accession>A0A833M274</accession>
<gene>
    <name evidence="18" type="primary">mrdA</name>
    <name evidence="18" type="ORF">F9K24_07630</name>
</gene>
<keyword evidence="7 15" id="KW-0812">Transmembrane</keyword>
<feature type="compositionally biased region" description="Low complexity" evidence="14">
    <location>
        <begin position="632"/>
        <end position="642"/>
    </location>
</feature>
<evidence type="ECO:0000259" key="16">
    <source>
        <dbReference type="Pfam" id="PF00905"/>
    </source>
</evidence>
<dbReference type="InterPro" id="IPR001460">
    <property type="entry name" value="PCN-bd_Tpept"/>
</dbReference>
<dbReference type="GO" id="GO:0009002">
    <property type="term" value="F:serine-type D-Ala-D-Ala carboxypeptidase activity"/>
    <property type="evidence" value="ECO:0007669"/>
    <property type="project" value="UniProtKB-EC"/>
</dbReference>
<evidence type="ECO:0000259" key="17">
    <source>
        <dbReference type="Pfam" id="PF03717"/>
    </source>
</evidence>
<evidence type="ECO:0000256" key="5">
    <source>
        <dbReference type="ARBA" id="ARBA00022645"/>
    </source>
</evidence>
<dbReference type="InterPro" id="IPR017790">
    <property type="entry name" value="Penicillin-binding_protein_2"/>
</dbReference>
<dbReference type="InterPro" id="IPR050515">
    <property type="entry name" value="Beta-lactam/transpept"/>
</dbReference>
<feature type="region of interest" description="Disordered" evidence="14">
    <location>
        <begin position="622"/>
        <end position="648"/>
    </location>
</feature>
<dbReference type="EMBL" id="WBUI01000006">
    <property type="protein sequence ID" value="KAB2933208.1"/>
    <property type="molecule type" value="Genomic_DNA"/>
</dbReference>
<comment type="caution">
    <text evidence="18">The sequence shown here is derived from an EMBL/GenBank/DDBJ whole genome shotgun (WGS) entry which is preliminary data.</text>
</comment>
<dbReference type="GO" id="GO:0009252">
    <property type="term" value="P:peptidoglycan biosynthetic process"/>
    <property type="evidence" value="ECO:0007669"/>
    <property type="project" value="UniProtKB-KW"/>
</dbReference>
<dbReference type="GO" id="GO:0008360">
    <property type="term" value="P:regulation of cell shape"/>
    <property type="evidence" value="ECO:0007669"/>
    <property type="project" value="UniProtKB-KW"/>
</dbReference>
<dbReference type="Gene3D" id="3.40.710.10">
    <property type="entry name" value="DD-peptidase/beta-lactamase superfamily"/>
    <property type="match status" value="1"/>
</dbReference>
<dbReference type="InterPro" id="IPR036138">
    <property type="entry name" value="PBP_dimer_sf"/>
</dbReference>
<evidence type="ECO:0000313" key="19">
    <source>
        <dbReference type="Proteomes" id="UP000460298"/>
    </source>
</evidence>
<evidence type="ECO:0000256" key="9">
    <source>
        <dbReference type="ARBA" id="ARBA00022960"/>
    </source>
</evidence>
<evidence type="ECO:0000256" key="2">
    <source>
        <dbReference type="ARBA" id="ARBA00004236"/>
    </source>
</evidence>
<evidence type="ECO:0000313" key="18">
    <source>
        <dbReference type="EMBL" id="KAB2933208.1"/>
    </source>
</evidence>
<evidence type="ECO:0000256" key="4">
    <source>
        <dbReference type="ARBA" id="ARBA00022519"/>
    </source>
</evidence>
<dbReference type="AlphaFoldDB" id="A0A833M274"/>
<dbReference type="SUPFAM" id="SSF56519">
    <property type="entry name" value="Penicillin binding protein dimerisation domain"/>
    <property type="match status" value="1"/>
</dbReference>
<evidence type="ECO:0000256" key="6">
    <source>
        <dbReference type="ARBA" id="ARBA00022670"/>
    </source>
</evidence>
<keyword evidence="11 15" id="KW-1133">Transmembrane helix</keyword>
<protein>
    <submittedName>
        <fullName evidence="18">Penicillin-binding protein 2</fullName>
        <ecNumber evidence="18">3.4.16.4</ecNumber>
    </submittedName>
</protein>
<keyword evidence="3" id="KW-1003">Cell membrane</keyword>
<evidence type="ECO:0000256" key="12">
    <source>
        <dbReference type="ARBA" id="ARBA00023136"/>
    </source>
</evidence>
<dbReference type="GO" id="GO:0005886">
    <property type="term" value="C:plasma membrane"/>
    <property type="evidence" value="ECO:0007669"/>
    <property type="project" value="UniProtKB-SubCell"/>
</dbReference>
<dbReference type="GO" id="GO:0071555">
    <property type="term" value="P:cell wall organization"/>
    <property type="evidence" value="ECO:0007669"/>
    <property type="project" value="UniProtKB-KW"/>
</dbReference>
<keyword evidence="6" id="KW-0645">Protease</keyword>
<dbReference type="Proteomes" id="UP000460298">
    <property type="component" value="Unassembled WGS sequence"/>
</dbReference>
<name>A0A833M274_9LEPT</name>
<evidence type="ECO:0000256" key="13">
    <source>
        <dbReference type="ARBA" id="ARBA00023316"/>
    </source>
</evidence>
<dbReference type="GO" id="GO:0006508">
    <property type="term" value="P:proteolysis"/>
    <property type="evidence" value="ECO:0007669"/>
    <property type="project" value="UniProtKB-KW"/>
</dbReference>
<keyword evidence="8 18" id="KW-0378">Hydrolase</keyword>
<evidence type="ECO:0000256" key="11">
    <source>
        <dbReference type="ARBA" id="ARBA00022989"/>
    </source>
</evidence>
<feature type="domain" description="Penicillin-binding protein dimerisation" evidence="17">
    <location>
        <begin position="63"/>
        <end position="226"/>
    </location>
</feature>
<feature type="domain" description="Penicillin-binding protein transpeptidase" evidence="16">
    <location>
        <begin position="269"/>
        <end position="607"/>
    </location>
</feature>
<evidence type="ECO:0000256" key="15">
    <source>
        <dbReference type="SAM" id="Phobius"/>
    </source>
</evidence>
<keyword evidence="13" id="KW-0961">Cell wall biogenesis/degradation</keyword>
<sequence length="648" mass="73099">MTNGSSTGFRLEQRFQSRLYFLTVTLFIIAVVFLLQLFNLQILQGRDNRLLAKKFVSRQEFKVAPRGFIFDRNLNVDDPLVYNINYIDYAIFPARFPNRKAALDYLQNFARLMGRPFSEFEPIIEPENWKRLTRRNEKVILIHRVSREEQERLASFQLDLRYGSFETEYLRYYRMGPAMAHVSGYTGLPSRRELEQKLALPYQILGKDGLEAFYDSELRGRDGVVIQNKIFDSRERLSRSRQGNHIVLNIDQNVQAAAYRSLVNSGKRGTVVAMKAETGEILALVSTPAFDPNILSSVEGSRRNTHYEEVSRHRGFLNLAIQARFPPASTFKPLVALAALERGNPLEINRDLKFTCPGSWKLKSSMESVPDSVFYCHNKAGHGTLDMVHAIAESCNVYFYNLGYKIGPSPIIDYSRMFGLDRETGIDLPGEQKGFVPDQRWKQIRWSSRWYDGDTVNTAIGQGFLEVTPMELAVLYAALANNGKIVKPHLLREVRDPETGRLLRRIDPQIVQTLNLSREHLRTVQEGLRAVVHTGTGRYLNQKGLVPAAGKTGTVQTRSGRKGVDHAWFAGYAPFDDMHAKDRVVVVVFVEHGRAGSASAVPIAADVWKAAFPGWKEEPAALPANPMNPTGATTVLPTAADPLLPPTE</sequence>
<feature type="transmembrane region" description="Helical" evidence="15">
    <location>
        <begin position="19"/>
        <end position="38"/>
    </location>
</feature>
<dbReference type="Gene3D" id="3.90.1310.10">
    <property type="entry name" value="Penicillin-binding protein 2a (Domain 2)"/>
    <property type="match status" value="1"/>
</dbReference>
<evidence type="ECO:0000256" key="3">
    <source>
        <dbReference type="ARBA" id="ARBA00022475"/>
    </source>
</evidence>
<dbReference type="Pfam" id="PF03717">
    <property type="entry name" value="PBP_dimer"/>
    <property type="match status" value="1"/>
</dbReference>
<keyword evidence="12 15" id="KW-0472">Membrane</keyword>
<dbReference type="PANTHER" id="PTHR30627:SF2">
    <property type="entry name" value="PEPTIDOGLYCAN D,D-TRANSPEPTIDASE MRDA"/>
    <property type="match status" value="1"/>
</dbReference>
<dbReference type="NCBIfam" id="TIGR03423">
    <property type="entry name" value="pbp2_mrdA"/>
    <property type="match status" value="1"/>
</dbReference>
<dbReference type="Pfam" id="PF00905">
    <property type="entry name" value="Transpeptidase"/>
    <property type="match status" value="1"/>
</dbReference>
<keyword evidence="5 18" id="KW-0121">Carboxypeptidase</keyword>
<evidence type="ECO:0000256" key="10">
    <source>
        <dbReference type="ARBA" id="ARBA00022984"/>
    </source>
</evidence>
<keyword evidence="10" id="KW-0573">Peptidoglycan synthesis</keyword>
<evidence type="ECO:0000256" key="1">
    <source>
        <dbReference type="ARBA" id="ARBA00004167"/>
    </source>
</evidence>
<dbReference type="PANTHER" id="PTHR30627">
    <property type="entry name" value="PEPTIDOGLYCAN D,D-TRANSPEPTIDASE"/>
    <property type="match status" value="1"/>
</dbReference>
<dbReference type="GO" id="GO:0071972">
    <property type="term" value="F:peptidoglycan L,D-transpeptidase activity"/>
    <property type="evidence" value="ECO:0007669"/>
    <property type="project" value="TreeGrafter"/>
</dbReference>
<dbReference type="InterPro" id="IPR012338">
    <property type="entry name" value="Beta-lactam/transpept-like"/>
</dbReference>
<dbReference type="SUPFAM" id="SSF56601">
    <property type="entry name" value="beta-lactamase/transpeptidase-like"/>
    <property type="match status" value="1"/>
</dbReference>
<dbReference type="EC" id="3.4.16.4" evidence="18"/>
<dbReference type="InterPro" id="IPR005311">
    <property type="entry name" value="PBP_dimer"/>
</dbReference>
<dbReference type="GO" id="GO:0008658">
    <property type="term" value="F:penicillin binding"/>
    <property type="evidence" value="ECO:0007669"/>
    <property type="project" value="InterPro"/>
</dbReference>
<reference evidence="18 19" key="1">
    <citation type="submission" date="2019-10" db="EMBL/GenBank/DDBJ databases">
        <title>Extracellular Electron Transfer in a Candidatus Methanoperedens spp. Enrichment Culture.</title>
        <authorList>
            <person name="Berger S."/>
            <person name="Rangel Shaw D."/>
            <person name="Berben T."/>
            <person name="In 'T Zandt M."/>
            <person name="Frank J."/>
            <person name="Reimann J."/>
            <person name="Jetten M.S.M."/>
            <person name="Welte C.U."/>
        </authorList>
    </citation>
    <scope>NUCLEOTIDE SEQUENCE [LARGE SCALE GENOMIC DNA]</scope>
    <source>
        <strain evidence="18">SB12</strain>
    </source>
</reference>
<evidence type="ECO:0000256" key="14">
    <source>
        <dbReference type="SAM" id="MobiDB-lite"/>
    </source>
</evidence>
<proteinExistence type="predicted"/>
<comment type="subcellular location">
    <subcellularLocation>
        <location evidence="2">Cell membrane</location>
    </subcellularLocation>
    <subcellularLocation>
        <location evidence="1">Membrane</location>
        <topology evidence="1">Single-pass membrane protein</topology>
    </subcellularLocation>
</comment>
<evidence type="ECO:0000256" key="7">
    <source>
        <dbReference type="ARBA" id="ARBA00022692"/>
    </source>
</evidence>